<proteinExistence type="predicted"/>
<name>A0A842HA79_9BACT</name>
<reference evidence="1 2" key="1">
    <citation type="submission" date="2020-07" db="EMBL/GenBank/DDBJ databases">
        <authorList>
            <person name="Feng X."/>
        </authorList>
    </citation>
    <scope>NUCLEOTIDE SEQUENCE [LARGE SCALE GENOMIC DNA]</scope>
    <source>
        <strain evidence="1 2">JCM31066</strain>
    </source>
</reference>
<evidence type="ECO:0000313" key="1">
    <source>
        <dbReference type="EMBL" id="MBC2593403.1"/>
    </source>
</evidence>
<protein>
    <submittedName>
        <fullName evidence="1">Uncharacterized protein</fullName>
    </submittedName>
</protein>
<dbReference type="Proteomes" id="UP000546464">
    <property type="component" value="Unassembled WGS sequence"/>
</dbReference>
<gene>
    <name evidence="1" type="ORF">H5P28_03935</name>
</gene>
<dbReference type="AlphaFoldDB" id="A0A842HA79"/>
<keyword evidence="2" id="KW-1185">Reference proteome</keyword>
<organism evidence="1 2">
    <name type="scientific">Ruficoccus amylovorans</name>
    <dbReference type="NCBI Taxonomy" id="1804625"/>
    <lineage>
        <taxon>Bacteria</taxon>
        <taxon>Pseudomonadati</taxon>
        <taxon>Verrucomicrobiota</taxon>
        <taxon>Opitutia</taxon>
        <taxon>Puniceicoccales</taxon>
        <taxon>Cerasicoccaceae</taxon>
        <taxon>Ruficoccus</taxon>
    </lineage>
</organism>
<evidence type="ECO:0000313" key="2">
    <source>
        <dbReference type="Proteomes" id="UP000546464"/>
    </source>
</evidence>
<sequence length="271" mass="29470">MKTQELCRFYTTRAKAVNLGATYKPLAGKYVDALLPAEPGAVQPRLRLSCKSGFDRELIRQGHIRTFEWVLTGQTLADMAFLREGQLLLRELYPSGFQSVVNAAGTFATPQALRGFIEALDSDDGLNLIGRNLLYVLDPFPAEQAFHRDVVALFAEWPSRPAMVLTADGTPANYLAKVLDWGYAGIVLQAAKDFERAVADRCYLTARKDREPIGKYTFDGAVLPVGEGRDAILNELAAQSVLGNKSVACDPVSAILELIGGEHPAGSVARA</sequence>
<dbReference type="RefSeq" id="WP_185674408.1">
    <property type="nucleotide sequence ID" value="NZ_JACHVB010000013.1"/>
</dbReference>
<accession>A0A842HA79</accession>
<comment type="caution">
    <text evidence="1">The sequence shown here is derived from an EMBL/GenBank/DDBJ whole genome shotgun (WGS) entry which is preliminary data.</text>
</comment>
<dbReference type="EMBL" id="JACHVB010000013">
    <property type="protein sequence ID" value="MBC2593403.1"/>
    <property type="molecule type" value="Genomic_DNA"/>
</dbReference>